<accession>A0ACC0BJF7</accession>
<evidence type="ECO:0000313" key="1">
    <source>
        <dbReference type="EMBL" id="KAI5672811.1"/>
    </source>
</evidence>
<protein>
    <submittedName>
        <fullName evidence="1">Uncharacterized protein</fullName>
    </submittedName>
</protein>
<name>A0ACC0BJF7_CATRO</name>
<gene>
    <name evidence="1" type="ORF">M9H77_13175</name>
</gene>
<reference evidence="2" key="1">
    <citation type="journal article" date="2023" name="Nat. Plants">
        <title>Single-cell RNA sequencing provides a high-resolution roadmap for understanding the multicellular compartmentation of specialized metabolism.</title>
        <authorList>
            <person name="Sun S."/>
            <person name="Shen X."/>
            <person name="Li Y."/>
            <person name="Li Y."/>
            <person name="Wang S."/>
            <person name="Li R."/>
            <person name="Zhang H."/>
            <person name="Shen G."/>
            <person name="Guo B."/>
            <person name="Wei J."/>
            <person name="Xu J."/>
            <person name="St-Pierre B."/>
            <person name="Chen S."/>
            <person name="Sun C."/>
        </authorList>
    </citation>
    <scope>NUCLEOTIDE SEQUENCE [LARGE SCALE GENOMIC DNA]</scope>
</reference>
<comment type="caution">
    <text evidence="1">The sequence shown here is derived from an EMBL/GenBank/DDBJ whole genome shotgun (WGS) entry which is preliminary data.</text>
</comment>
<dbReference type="EMBL" id="CM044703">
    <property type="protein sequence ID" value="KAI5672811.1"/>
    <property type="molecule type" value="Genomic_DNA"/>
</dbReference>
<sequence length="144" mass="15996">MTEHITVVTQMVFDEPSMLYTIVNDDDDEVDQSNGDDAVSSQSESDDDNDPEEGELQTPVNLVNPVNPLGMRFVDKVQAINAVHKWSISVGREYKVVKNGFPYCRPMISVDGTYLMGAYKGILLIASTWDADNHLLPLSFAIID</sequence>
<keyword evidence="2" id="KW-1185">Reference proteome</keyword>
<dbReference type="Proteomes" id="UP001060085">
    <property type="component" value="Linkage Group LG03"/>
</dbReference>
<proteinExistence type="predicted"/>
<organism evidence="1 2">
    <name type="scientific">Catharanthus roseus</name>
    <name type="common">Madagascar periwinkle</name>
    <name type="synonym">Vinca rosea</name>
    <dbReference type="NCBI Taxonomy" id="4058"/>
    <lineage>
        <taxon>Eukaryota</taxon>
        <taxon>Viridiplantae</taxon>
        <taxon>Streptophyta</taxon>
        <taxon>Embryophyta</taxon>
        <taxon>Tracheophyta</taxon>
        <taxon>Spermatophyta</taxon>
        <taxon>Magnoliopsida</taxon>
        <taxon>eudicotyledons</taxon>
        <taxon>Gunneridae</taxon>
        <taxon>Pentapetalae</taxon>
        <taxon>asterids</taxon>
        <taxon>lamiids</taxon>
        <taxon>Gentianales</taxon>
        <taxon>Apocynaceae</taxon>
        <taxon>Rauvolfioideae</taxon>
        <taxon>Vinceae</taxon>
        <taxon>Catharanthinae</taxon>
        <taxon>Catharanthus</taxon>
    </lineage>
</organism>
<evidence type="ECO:0000313" key="2">
    <source>
        <dbReference type="Proteomes" id="UP001060085"/>
    </source>
</evidence>